<evidence type="ECO:0008006" key="3">
    <source>
        <dbReference type="Google" id="ProtNLM"/>
    </source>
</evidence>
<dbReference type="PATRIC" id="fig|981333.9.peg.902"/>
<gene>
    <name evidence="1" type="ORF">F988_00884</name>
</gene>
<evidence type="ECO:0000313" key="1">
    <source>
        <dbReference type="EMBL" id="ENU36891.1"/>
    </source>
</evidence>
<feature type="non-terminal residue" evidence="1">
    <location>
        <position position="1"/>
    </location>
</feature>
<dbReference type="EMBL" id="APOM01000029">
    <property type="protein sequence ID" value="ENU36891.1"/>
    <property type="molecule type" value="Genomic_DNA"/>
</dbReference>
<proteinExistence type="predicted"/>
<evidence type="ECO:0000313" key="2">
    <source>
        <dbReference type="Proteomes" id="UP000023776"/>
    </source>
</evidence>
<dbReference type="Proteomes" id="UP000023776">
    <property type="component" value="Unassembled WGS sequence"/>
</dbReference>
<name>N8QDQ1_9GAMM</name>
<comment type="caution">
    <text evidence="1">The sequence shown here is derived from an EMBL/GenBank/DDBJ whole genome shotgun (WGS) entry which is preliminary data.</text>
</comment>
<protein>
    <recommendedName>
        <fullName evidence="3">IS701 family transposase</fullName>
    </recommendedName>
</protein>
<accession>N8QDQ1</accession>
<dbReference type="AlphaFoldDB" id="N8QDQ1"/>
<dbReference type="HOGENOM" id="CLU_194875_0_0_6"/>
<organism evidence="1 2">
    <name type="scientific">Acinetobacter parvus DSM 16617 = CIP 108168</name>
    <dbReference type="NCBI Taxonomy" id="981333"/>
    <lineage>
        <taxon>Bacteria</taxon>
        <taxon>Pseudomonadati</taxon>
        <taxon>Pseudomonadota</taxon>
        <taxon>Gammaproteobacteria</taxon>
        <taxon>Moraxellales</taxon>
        <taxon>Moraxellaceae</taxon>
        <taxon>Acinetobacter</taxon>
    </lineage>
</organism>
<sequence>EIQKNQFERIFENVYRWQKKLFRPMIKNFIDDFILDKNHLLPQRVYK</sequence>
<reference evidence="1 2" key="1">
    <citation type="submission" date="2013-02" db="EMBL/GenBank/DDBJ databases">
        <title>The Genome Sequence of Acinetobacter parvus CIP 108168.</title>
        <authorList>
            <consortium name="The Broad Institute Genome Sequencing Platform"/>
            <consortium name="The Broad Institute Genome Sequencing Center for Infectious Disease"/>
            <person name="Cerqueira G."/>
            <person name="Feldgarden M."/>
            <person name="Courvalin P."/>
            <person name="Perichon B."/>
            <person name="Grillot-Courvalin C."/>
            <person name="Clermont D."/>
            <person name="Rocha E."/>
            <person name="Yoon E.-J."/>
            <person name="Nemec A."/>
            <person name="Walker B."/>
            <person name="Young S.K."/>
            <person name="Zeng Q."/>
            <person name="Gargeya S."/>
            <person name="Fitzgerald M."/>
            <person name="Haas B."/>
            <person name="Abouelleil A."/>
            <person name="Alvarado L."/>
            <person name="Arachchi H.M."/>
            <person name="Berlin A.M."/>
            <person name="Chapman S.B."/>
            <person name="Dewar J."/>
            <person name="Goldberg J."/>
            <person name="Griggs A."/>
            <person name="Gujja S."/>
            <person name="Hansen M."/>
            <person name="Howarth C."/>
            <person name="Imamovic A."/>
            <person name="Larimer J."/>
            <person name="McCowan C."/>
            <person name="Murphy C."/>
            <person name="Neiman D."/>
            <person name="Pearson M."/>
            <person name="Priest M."/>
            <person name="Roberts A."/>
            <person name="Saif S."/>
            <person name="Shea T."/>
            <person name="Sisk P."/>
            <person name="Sykes S."/>
            <person name="Wortman J."/>
            <person name="Nusbaum C."/>
            <person name="Birren B."/>
        </authorList>
    </citation>
    <scope>NUCLEOTIDE SEQUENCE [LARGE SCALE GENOMIC DNA]</scope>
    <source>
        <strain evidence="1 2">CIP 108168</strain>
    </source>
</reference>
<keyword evidence="2" id="KW-1185">Reference proteome</keyword>